<feature type="region of interest" description="Disordered" evidence="1">
    <location>
        <begin position="44"/>
        <end position="136"/>
    </location>
</feature>
<evidence type="ECO:0000256" key="1">
    <source>
        <dbReference type="SAM" id="MobiDB-lite"/>
    </source>
</evidence>
<name>A0A4Z2EIX4_9TELE</name>
<protein>
    <submittedName>
        <fullName evidence="2">Uncharacterized protein</fullName>
    </submittedName>
</protein>
<feature type="compositionally biased region" description="Basic and acidic residues" evidence="1">
    <location>
        <begin position="91"/>
        <end position="100"/>
    </location>
</feature>
<organism evidence="2 3">
    <name type="scientific">Liparis tanakae</name>
    <name type="common">Tanaka's snailfish</name>
    <dbReference type="NCBI Taxonomy" id="230148"/>
    <lineage>
        <taxon>Eukaryota</taxon>
        <taxon>Metazoa</taxon>
        <taxon>Chordata</taxon>
        <taxon>Craniata</taxon>
        <taxon>Vertebrata</taxon>
        <taxon>Euteleostomi</taxon>
        <taxon>Actinopterygii</taxon>
        <taxon>Neopterygii</taxon>
        <taxon>Teleostei</taxon>
        <taxon>Neoteleostei</taxon>
        <taxon>Acanthomorphata</taxon>
        <taxon>Eupercaria</taxon>
        <taxon>Perciformes</taxon>
        <taxon>Cottioidei</taxon>
        <taxon>Cottales</taxon>
        <taxon>Liparidae</taxon>
        <taxon>Liparis</taxon>
    </lineage>
</organism>
<comment type="caution">
    <text evidence="2">The sequence shown here is derived from an EMBL/GenBank/DDBJ whole genome shotgun (WGS) entry which is preliminary data.</text>
</comment>
<proteinExistence type="predicted"/>
<reference evidence="2 3" key="1">
    <citation type="submission" date="2019-03" db="EMBL/GenBank/DDBJ databases">
        <title>First draft genome of Liparis tanakae, snailfish: a comprehensive survey of snailfish specific genes.</title>
        <authorList>
            <person name="Kim W."/>
            <person name="Song I."/>
            <person name="Jeong J.-H."/>
            <person name="Kim D."/>
            <person name="Kim S."/>
            <person name="Ryu S."/>
            <person name="Song J.Y."/>
            <person name="Lee S.K."/>
        </authorList>
    </citation>
    <scope>NUCLEOTIDE SEQUENCE [LARGE SCALE GENOMIC DNA]</scope>
    <source>
        <tissue evidence="2">Muscle</tissue>
    </source>
</reference>
<evidence type="ECO:0000313" key="2">
    <source>
        <dbReference type="EMBL" id="TNN28520.1"/>
    </source>
</evidence>
<gene>
    <name evidence="2" type="ORF">EYF80_061331</name>
</gene>
<evidence type="ECO:0000313" key="3">
    <source>
        <dbReference type="Proteomes" id="UP000314294"/>
    </source>
</evidence>
<keyword evidence="3" id="KW-1185">Reference proteome</keyword>
<dbReference type="Proteomes" id="UP000314294">
    <property type="component" value="Unassembled WGS sequence"/>
</dbReference>
<accession>A0A4Z2EIX4</accession>
<sequence>MLQHITVSEALGTTCEGIRSIVAWKQRLGKCAEAYEEEALDFPLTPHSFQREEGGERTRDQHYPPVHGGQVKRATDGRGGVCPEGSGETDALAKVREKEGTGGAMGAGDDGVTRLPGRRARKDEQVRNTTQGEQASPIIVWIVEDKV</sequence>
<dbReference type="AlphaFoldDB" id="A0A4Z2EIX4"/>
<feature type="compositionally biased region" description="Basic and acidic residues" evidence="1">
    <location>
        <begin position="49"/>
        <end position="62"/>
    </location>
</feature>
<dbReference type="EMBL" id="SRLO01006809">
    <property type="protein sequence ID" value="TNN28520.1"/>
    <property type="molecule type" value="Genomic_DNA"/>
</dbReference>